<evidence type="ECO:0000313" key="4">
    <source>
        <dbReference type="Proteomes" id="UP000233551"/>
    </source>
</evidence>
<sequence length="595" mass="64888">KGRGSCQRRISTNSPESDGLRVRQPRATFVTLGSTGQPPARTDTASGTCARLWNFIHHSDNVEFDWVHSRVRLLSDLFLLLAIRVPRLWIPRLPLKFVAGGAESMVQLMTSSDSGIVDRGAAGCKEKPPVKLEISEDFTEEEHGPLSKRSKTSSSLDQQSGAGANAFPLPASEYNPLDEPSPLGLRLRKSPSLLDLIQMRLSQANSADSEVAQPDDDTSAGTKKSSAPLSMNADKMKASNFPASLLRIGKWEYKSRYEGDLVAKCYFAKHKLVWEVLEGGLKSKIEIQWSDIMALKANCPENGLSTLNVVCPQGLLSKHFEKLIQCDMRLNFLSHQPDIILDSPFFEARPGFNDPEDSKSHSFGKENDKASMSPSFFISPVAESSSLKIEQQQSLSTPSVNKAPEAPSPSSVIDSCAIEGNGSSESAGSRRLQNWDQIKVPGLHPSISMSDLVNHLGQCLNEQIASDPSSTGASECQEILQDIAQYLLSDTQSAAASDEKSLMARVNSLCCLLQKDSAVQDLPENGVDFSIDIEARTDVGGSEVDVNNRSGCNKQPMGMSRKDSLGDLLLHLPRIASLPKFLFDISEDDSENHSR</sequence>
<evidence type="ECO:0000256" key="1">
    <source>
        <dbReference type="SAM" id="MobiDB-lite"/>
    </source>
</evidence>
<dbReference type="STRING" id="22663.A0A2I0KPE0"/>
<organism evidence="3 4">
    <name type="scientific">Punica granatum</name>
    <name type="common">Pomegranate</name>
    <dbReference type="NCBI Taxonomy" id="22663"/>
    <lineage>
        <taxon>Eukaryota</taxon>
        <taxon>Viridiplantae</taxon>
        <taxon>Streptophyta</taxon>
        <taxon>Embryophyta</taxon>
        <taxon>Tracheophyta</taxon>
        <taxon>Spermatophyta</taxon>
        <taxon>Magnoliopsida</taxon>
        <taxon>eudicotyledons</taxon>
        <taxon>Gunneridae</taxon>
        <taxon>Pentapetalae</taxon>
        <taxon>rosids</taxon>
        <taxon>malvids</taxon>
        <taxon>Myrtales</taxon>
        <taxon>Lythraceae</taxon>
        <taxon>Punica</taxon>
    </lineage>
</organism>
<protein>
    <recommendedName>
        <fullName evidence="2">TRF2/HOY1 PH-like domain-containing protein</fullName>
    </recommendedName>
</protein>
<dbReference type="InterPro" id="IPR057939">
    <property type="entry name" value="TRF2_HOY1_PH"/>
</dbReference>
<dbReference type="PANTHER" id="PTHR33494">
    <property type="entry name" value="OS02G0793800 PROTEIN"/>
    <property type="match status" value="1"/>
</dbReference>
<feature type="region of interest" description="Disordered" evidence="1">
    <location>
        <begin position="205"/>
        <end position="229"/>
    </location>
</feature>
<dbReference type="AlphaFoldDB" id="A0A2I0KPE0"/>
<feature type="domain" description="TRF2/HOY1 PH-like" evidence="2">
    <location>
        <begin position="240"/>
        <end position="311"/>
    </location>
</feature>
<evidence type="ECO:0000259" key="2">
    <source>
        <dbReference type="Pfam" id="PF24818"/>
    </source>
</evidence>
<feature type="compositionally biased region" description="Polar residues" evidence="1">
    <location>
        <begin position="152"/>
        <end position="162"/>
    </location>
</feature>
<dbReference type="Proteomes" id="UP000233551">
    <property type="component" value="Unassembled WGS sequence"/>
</dbReference>
<feature type="region of interest" description="Disordered" evidence="1">
    <location>
        <begin position="388"/>
        <end position="430"/>
    </location>
</feature>
<proteinExistence type="predicted"/>
<reference evidence="3 4" key="1">
    <citation type="submission" date="2017-11" db="EMBL/GenBank/DDBJ databases">
        <title>De-novo sequencing of pomegranate (Punica granatum L.) genome.</title>
        <authorList>
            <person name="Akparov Z."/>
            <person name="Amiraslanov A."/>
            <person name="Hajiyeva S."/>
            <person name="Abbasov M."/>
            <person name="Kaur K."/>
            <person name="Hamwieh A."/>
            <person name="Solovyev V."/>
            <person name="Salamov A."/>
            <person name="Braich B."/>
            <person name="Kosarev P."/>
            <person name="Mahmoud A."/>
            <person name="Hajiyev E."/>
            <person name="Babayeva S."/>
            <person name="Izzatullayeva V."/>
            <person name="Mammadov A."/>
            <person name="Mammadov A."/>
            <person name="Sharifova S."/>
            <person name="Ojaghi J."/>
            <person name="Eynullazada K."/>
            <person name="Bayramov B."/>
            <person name="Abdulazimova A."/>
            <person name="Shahmuradov I."/>
        </authorList>
    </citation>
    <scope>NUCLEOTIDE SEQUENCE [LARGE SCALE GENOMIC DNA]</scope>
    <source>
        <strain evidence="4">cv. AG2017</strain>
        <tissue evidence="3">Leaf</tissue>
    </source>
</reference>
<feature type="compositionally biased region" description="Polar residues" evidence="1">
    <location>
        <begin position="388"/>
        <end position="400"/>
    </location>
</feature>
<dbReference type="PANTHER" id="PTHR33494:SF27">
    <property type="entry name" value="ATP-DEPENDENT DNA HELICASE"/>
    <property type="match status" value="1"/>
</dbReference>
<accession>A0A2I0KPE0</accession>
<feature type="non-terminal residue" evidence="3">
    <location>
        <position position="1"/>
    </location>
</feature>
<name>A0A2I0KPE0_PUNGR</name>
<dbReference type="Pfam" id="PF24818">
    <property type="entry name" value="PH_TRF2_HOY1"/>
    <property type="match status" value="1"/>
</dbReference>
<keyword evidence="4" id="KW-1185">Reference proteome</keyword>
<comment type="caution">
    <text evidence="3">The sequence shown here is derived from an EMBL/GenBank/DDBJ whole genome shotgun (WGS) entry which is preliminary data.</text>
</comment>
<dbReference type="EMBL" id="PGOL01000467">
    <property type="protein sequence ID" value="PKI70200.1"/>
    <property type="molecule type" value="Genomic_DNA"/>
</dbReference>
<feature type="region of interest" description="Disordered" evidence="1">
    <location>
        <begin position="132"/>
        <end position="173"/>
    </location>
</feature>
<feature type="compositionally biased region" description="Polar residues" evidence="1">
    <location>
        <begin position="421"/>
        <end position="430"/>
    </location>
</feature>
<evidence type="ECO:0000313" key="3">
    <source>
        <dbReference type="EMBL" id="PKI70200.1"/>
    </source>
</evidence>
<feature type="region of interest" description="Disordered" evidence="1">
    <location>
        <begin position="1"/>
        <end position="20"/>
    </location>
</feature>
<gene>
    <name evidence="3" type="ORF">CRG98_009392</name>
</gene>
<feature type="compositionally biased region" description="Polar residues" evidence="1">
    <location>
        <begin position="219"/>
        <end position="229"/>
    </location>
</feature>